<dbReference type="InterPro" id="IPR003598">
    <property type="entry name" value="Ig_sub2"/>
</dbReference>
<reference evidence="2" key="1">
    <citation type="submission" date="2023-05" db="EMBL/GenBank/DDBJ databases">
        <authorList>
            <person name="Stuckert A."/>
        </authorList>
    </citation>
    <scope>NUCLEOTIDE SEQUENCE</scope>
</reference>
<organism evidence="2 3">
    <name type="scientific">Staurois parvus</name>
    <dbReference type="NCBI Taxonomy" id="386267"/>
    <lineage>
        <taxon>Eukaryota</taxon>
        <taxon>Metazoa</taxon>
        <taxon>Chordata</taxon>
        <taxon>Craniata</taxon>
        <taxon>Vertebrata</taxon>
        <taxon>Euteleostomi</taxon>
        <taxon>Amphibia</taxon>
        <taxon>Batrachia</taxon>
        <taxon>Anura</taxon>
        <taxon>Neobatrachia</taxon>
        <taxon>Ranoidea</taxon>
        <taxon>Ranidae</taxon>
        <taxon>Staurois</taxon>
    </lineage>
</organism>
<proteinExistence type="predicted"/>
<dbReference type="Gene3D" id="2.60.40.10">
    <property type="entry name" value="Immunoglobulins"/>
    <property type="match status" value="2"/>
</dbReference>
<sequence length="184" mass="19861">LSQTHKDFLLLVQVAPTIVGSEIPSERSIQLKQEVTLECKVEGTPAPQILWLKDGRPLDLVSAPNLRLSQDGSSVHLTSVQPSDSGRYTCLARNVAGEDTKVYVLNILAPPVFESGSNVSETLSSVPGSQVTLECHASGSLPMQLMWLKDGSQLSSSRFLRISSGGASYGYPKYRSQMPAFTPV</sequence>
<evidence type="ECO:0000313" key="3">
    <source>
        <dbReference type="Proteomes" id="UP001162483"/>
    </source>
</evidence>
<name>A0ABN9FIA9_9NEOB</name>
<dbReference type="InterPro" id="IPR050958">
    <property type="entry name" value="Cell_Adh-Cytoskel_Orgn"/>
</dbReference>
<dbReference type="PANTHER" id="PTHR45080">
    <property type="entry name" value="CONTACTIN 5"/>
    <property type="match status" value="1"/>
</dbReference>
<dbReference type="Pfam" id="PF13927">
    <property type="entry name" value="Ig_3"/>
    <property type="match status" value="1"/>
</dbReference>
<feature type="domain" description="Ig-like" evidence="1">
    <location>
        <begin position="110"/>
        <end position="153"/>
    </location>
</feature>
<dbReference type="InterPro" id="IPR013783">
    <property type="entry name" value="Ig-like_fold"/>
</dbReference>
<dbReference type="PANTHER" id="PTHR45080:SF32">
    <property type="entry name" value="MAM DOMAIN CONTAINING GLYCOSYLPHOSPHATIDYLINOSITOL ANCHOR 1"/>
    <property type="match status" value="1"/>
</dbReference>
<dbReference type="InterPro" id="IPR007110">
    <property type="entry name" value="Ig-like_dom"/>
</dbReference>
<dbReference type="Pfam" id="PF07679">
    <property type="entry name" value="I-set"/>
    <property type="match status" value="1"/>
</dbReference>
<dbReference type="PROSITE" id="PS50835">
    <property type="entry name" value="IG_LIKE"/>
    <property type="match status" value="2"/>
</dbReference>
<dbReference type="CDD" id="cd00096">
    <property type="entry name" value="Ig"/>
    <property type="match status" value="2"/>
</dbReference>
<dbReference type="SMART" id="SM00409">
    <property type="entry name" value="IG"/>
    <property type="match status" value="1"/>
</dbReference>
<gene>
    <name evidence="2" type="ORF">SPARVUS_LOCUS11903361</name>
</gene>
<dbReference type="InterPro" id="IPR013098">
    <property type="entry name" value="Ig_I-set"/>
</dbReference>
<evidence type="ECO:0000259" key="1">
    <source>
        <dbReference type="PROSITE" id="PS50835"/>
    </source>
</evidence>
<protein>
    <recommendedName>
        <fullName evidence="1">Ig-like domain-containing protein</fullName>
    </recommendedName>
</protein>
<accession>A0ABN9FIA9</accession>
<dbReference type="EMBL" id="CATNWA010016806">
    <property type="protein sequence ID" value="CAI9595567.1"/>
    <property type="molecule type" value="Genomic_DNA"/>
</dbReference>
<feature type="domain" description="Ig-like" evidence="1">
    <location>
        <begin position="16"/>
        <end position="106"/>
    </location>
</feature>
<dbReference type="InterPro" id="IPR003599">
    <property type="entry name" value="Ig_sub"/>
</dbReference>
<feature type="non-terminal residue" evidence="2">
    <location>
        <position position="1"/>
    </location>
</feature>
<comment type="caution">
    <text evidence="2">The sequence shown here is derived from an EMBL/GenBank/DDBJ whole genome shotgun (WGS) entry which is preliminary data.</text>
</comment>
<evidence type="ECO:0000313" key="2">
    <source>
        <dbReference type="EMBL" id="CAI9595567.1"/>
    </source>
</evidence>
<keyword evidence="3" id="KW-1185">Reference proteome</keyword>
<dbReference type="SUPFAM" id="SSF48726">
    <property type="entry name" value="Immunoglobulin"/>
    <property type="match status" value="2"/>
</dbReference>
<dbReference type="InterPro" id="IPR036179">
    <property type="entry name" value="Ig-like_dom_sf"/>
</dbReference>
<dbReference type="SMART" id="SM00408">
    <property type="entry name" value="IGc2"/>
    <property type="match status" value="2"/>
</dbReference>
<dbReference type="Proteomes" id="UP001162483">
    <property type="component" value="Unassembled WGS sequence"/>
</dbReference>